<evidence type="ECO:0000313" key="3">
    <source>
        <dbReference type="Proteomes" id="UP000235616"/>
    </source>
</evidence>
<gene>
    <name evidence="2" type="ORF">C0Z18_12035</name>
</gene>
<evidence type="ECO:0000313" key="2">
    <source>
        <dbReference type="EMBL" id="PMS20128.1"/>
    </source>
</evidence>
<dbReference type="Gene3D" id="3.90.226.10">
    <property type="entry name" value="2-enoyl-CoA Hydratase, Chain A, domain 1"/>
    <property type="match status" value="1"/>
</dbReference>
<evidence type="ECO:0000256" key="1">
    <source>
        <dbReference type="SAM" id="Phobius"/>
    </source>
</evidence>
<dbReference type="SUPFAM" id="SSF52096">
    <property type="entry name" value="ClpP/crotonase"/>
    <property type="match status" value="1"/>
</dbReference>
<keyword evidence="1" id="KW-1133">Transmembrane helix</keyword>
<feature type="transmembrane region" description="Helical" evidence="1">
    <location>
        <begin position="72"/>
        <end position="93"/>
    </location>
</feature>
<feature type="transmembrane region" description="Helical" evidence="1">
    <location>
        <begin position="183"/>
        <end position="202"/>
    </location>
</feature>
<dbReference type="AlphaFoldDB" id="A0A2N7VSJ7"/>
<feature type="transmembrane region" description="Helical" evidence="1">
    <location>
        <begin position="214"/>
        <end position="235"/>
    </location>
</feature>
<feature type="transmembrane region" description="Helical" evidence="1">
    <location>
        <begin position="12"/>
        <end position="30"/>
    </location>
</feature>
<sequence length="465" mass="49429">MRGEKWERAMALVNAVVLTLVGVAALTTAAKLARGVAGAAETFEGALLAAVPFAMAWRGLGRKASPGLTNAAWVVSLAAAFIMLVTFVIGATLSGHETLATFRPVALGLLFAVNAKVLAHKKAEQCKRPAQIEPVWESASEVADAAACPNETSIDAARQTDRAPSSNYLVRHWRGELPLPVSYWINGGLLSVVSTGIIISINEIEQRSLASLRLVAWTTLAILGASLLSSIWSMVGIWRSAEHHAARGGAKGWALVARFMVVLGIIGGLSNFVRTVLPQMRIYGLIAIGQDPIGHFFVSVSPDSRSVIVAGTLREGAAAAITRVIDATPTAQWLVLNSNGGRVLEAQQLARTVRARGLDTYVGGQCASACTFVYLAGKTRAASPNARIGFHQPTFVGLNALGQQKITQAMLDDYRVAGLPPEFIQRIAQTPPSQLWYPRSDELLHANVVTQIRRPPGSGPVTMGP</sequence>
<protein>
    <submittedName>
        <fullName evidence="2">Uncharacterized protein</fullName>
    </submittedName>
</protein>
<feature type="transmembrane region" description="Helical" evidence="1">
    <location>
        <begin position="42"/>
        <end position="60"/>
    </location>
</feature>
<name>A0A2N7VSJ7_9BURK</name>
<organism evidence="2 3">
    <name type="scientific">Trinickia dabaoshanensis</name>
    <dbReference type="NCBI Taxonomy" id="564714"/>
    <lineage>
        <taxon>Bacteria</taxon>
        <taxon>Pseudomonadati</taxon>
        <taxon>Pseudomonadota</taxon>
        <taxon>Betaproteobacteria</taxon>
        <taxon>Burkholderiales</taxon>
        <taxon>Burkholderiaceae</taxon>
        <taxon>Trinickia</taxon>
    </lineage>
</organism>
<dbReference type="InterPro" id="IPR029045">
    <property type="entry name" value="ClpP/crotonase-like_dom_sf"/>
</dbReference>
<comment type="caution">
    <text evidence="2">The sequence shown here is derived from an EMBL/GenBank/DDBJ whole genome shotgun (WGS) entry which is preliminary data.</text>
</comment>
<feature type="transmembrane region" description="Helical" evidence="1">
    <location>
        <begin position="255"/>
        <end position="273"/>
    </location>
</feature>
<dbReference type="Proteomes" id="UP000235616">
    <property type="component" value="Unassembled WGS sequence"/>
</dbReference>
<keyword evidence="1" id="KW-0812">Transmembrane</keyword>
<proteinExistence type="predicted"/>
<keyword evidence="3" id="KW-1185">Reference proteome</keyword>
<keyword evidence="1" id="KW-0472">Membrane</keyword>
<dbReference type="Pfam" id="PF00574">
    <property type="entry name" value="CLP_protease"/>
    <property type="match status" value="1"/>
</dbReference>
<reference evidence="2 3" key="1">
    <citation type="submission" date="2018-01" db="EMBL/GenBank/DDBJ databases">
        <title>Whole genome analyses suggest that Burkholderia sensu lato contains two further novel genera in the rhizoxinica-symbiotica group Mycetohabitans gen. nov., and Trinickia gen. nov.: implications for the evolution of diazotrophy and nodulation in the Burkholderiaceae.</title>
        <authorList>
            <person name="Estrada-de los Santos P."/>
            <person name="Palmer M."/>
            <person name="Chavez-Ramirez B."/>
            <person name="Beukes C."/>
            <person name="Steenkamp E.T."/>
            <person name="Hirsch A.M."/>
            <person name="Manyaka P."/>
            <person name="Maluk M."/>
            <person name="Lafos M."/>
            <person name="Crook M."/>
            <person name="Gross E."/>
            <person name="Simon M.F."/>
            <person name="Bueno dos Reis Junior F."/>
            <person name="Poole P.S."/>
            <person name="Venter S.N."/>
            <person name="James E.K."/>
        </authorList>
    </citation>
    <scope>NUCLEOTIDE SEQUENCE [LARGE SCALE GENOMIC DNA]</scope>
    <source>
        <strain evidence="2 3">GIMN1.004</strain>
    </source>
</reference>
<accession>A0A2N7VSJ7</accession>
<dbReference type="InterPro" id="IPR023562">
    <property type="entry name" value="ClpP/TepA"/>
</dbReference>
<dbReference type="EMBL" id="PNYA01000009">
    <property type="protein sequence ID" value="PMS20128.1"/>
    <property type="molecule type" value="Genomic_DNA"/>
</dbReference>